<gene>
    <name evidence="2" type="ORF">FDZ14_29175</name>
</gene>
<name>A0A6M6DZ41_PRIMG</name>
<accession>A0A6M6DZ41</accession>
<evidence type="ECO:0000256" key="1">
    <source>
        <dbReference type="SAM" id="Phobius"/>
    </source>
</evidence>
<evidence type="ECO:0000313" key="3">
    <source>
        <dbReference type="Proteomes" id="UP000501076"/>
    </source>
</evidence>
<dbReference type="AlphaFoldDB" id="A0A6M6DZ41"/>
<feature type="transmembrane region" description="Helical" evidence="1">
    <location>
        <begin position="181"/>
        <end position="196"/>
    </location>
</feature>
<dbReference type="Proteomes" id="UP000501076">
    <property type="component" value="Plasmid pFDU301A"/>
</dbReference>
<feature type="transmembrane region" description="Helical" evidence="1">
    <location>
        <begin position="203"/>
        <end position="221"/>
    </location>
</feature>
<reference evidence="2 3" key="1">
    <citation type="submission" date="2019-10" db="EMBL/GenBank/DDBJ databases">
        <title>Complete genome sequences for adaption low water activity.</title>
        <authorList>
            <person name="Zhao L."/>
            <person name="Zhong J."/>
        </authorList>
    </citation>
    <scope>NUCLEOTIDE SEQUENCE [LARGE SCALE GENOMIC DNA]</scope>
    <source>
        <strain evidence="2 3">FDU301</strain>
        <plasmid evidence="3">pfdu301a</plasmid>
    </source>
</reference>
<keyword evidence="1" id="KW-0812">Transmembrane</keyword>
<sequence length="422" mass="47807">MLTQLKKGYEKLSAVDLFSPAVFFPFVLFCYHLFGNLFDHSRSDVFGLKYSTYPLIIVALLVYYIVYYFVNKKNVMLPSVSMPWFSKLFYIGVSALTVVGLLSLIYLFSTGQIGILDESIRRNINPKLNFLSAFFWFGYLILVTEYITKKQLTQKAAIKVIVLTSIFVLALYVLIGYRTNLFMIVFTLVLFFHYSFRRFSFRVVAIMLIVVSVAFSAFGHMRVANEDKTVAFNKAPAQPVKLDHKTKTAIAKTKEMPEWFKTVTAEFVNGKIVLGRIIEYTHTNGTMHGELHLSAIKTVLPGENSSPRSIVTDKVNHFSENGIPVTREGRTTTPSLLGQLFLDGGYVLLIIGIAFISFLLTAIYNRLKATNQSHYKISYAFITTLLVISVHTGLLDVIFLIFFVGMFLYSLINKNNTGNSIK</sequence>
<protein>
    <recommendedName>
        <fullName evidence="4">Oligosaccharide repeat unit polymerase</fullName>
    </recommendedName>
</protein>
<feature type="transmembrane region" description="Helical" evidence="1">
    <location>
        <begin position="12"/>
        <end position="34"/>
    </location>
</feature>
<feature type="transmembrane region" description="Helical" evidence="1">
    <location>
        <begin position="156"/>
        <end position="175"/>
    </location>
</feature>
<dbReference type="EMBL" id="CP045273">
    <property type="protein sequence ID" value="QJX80171.1"/>
    <property type="molecule type" value="Genomic_DNA"/>
</dbReference>
<dbReference type="Pfam" id="PF01901">
    <property type="entry name" value="O_anti_polymase"/>
    <property type="match status" value="2"/>
</dbReference>
<keyword evidence="1" id="KW-1133">Transmembrane helix</keyword>
<feature type="transmembrane region" description="Helical" evidence="1">
    <location>
        <begin position="88"/>
        <end position="108"/>
    </location>
</feature>
<feature type="transmembrane region" description="Helical" evidence="1">
    <location>
        <begin position="346"/>
        <end position="367"/>
    </location>
</feature>
<evidence type="ECO:0000313" key="2">
    <source>
        <dbReference type="EMBL" id="QJX80171.1"/>
    </source>
</evidence>
<proteinExistence type="predicted"/>
<dbReference type="RefSeq" id="WP_171778153.1">
    <property type="nucleotide sequence ID" value="NZ_CP045273.1"/>
</dbReference>
<geneLocation type="plasmid" evidence="3">
    <name>pfdu301a</name>
</geneLocation>
<feature type="transmembrane region" description="Helical" evidence="1">
    <location>
        <begin position="379"/>
        <end position="412"/>
    </location>
</feature>
<feature type="transmembrane region" description="Helical" evidence="1">
    <location>
        <begin position="46"/>
        <end position="67"/>
    </location>
</feature>
<keyword evidence="1" id="KW-0472">Membrane</keyword>
<keyword evidence="2" id="KW-0614">Plasmid</keyword>
<dbReference type="InterPro" id="IPR002760">
    <property type="entry name" value="O_anti_polymase"/>
</dbReference>
<feature type="transmembrane region" description="Helical" evidence="1">
    <location>
        <begin position="128"/>
        <end position="147"/>
    </location>
</feature>
<evidence type="ECO:0008006" key="4">
    <source>
        <dbReference type="Google" id="ProtNLM"/>
    </source>
</evidence>
<organism evidence="2 3">
    <name type="scientific">Priestia megaterium</name>
    <name type="common">Bacillus megaterium</name>
    <dbReference type="NCBI Taxonomy" id="1404"/>
    <lineage>
        <taxon>Bacteria</taxon>
        <taxon>Bacillati</taxon>
        <taxon>Bacillota</taxon>
        <taxon>Bacilli</taxon>
        <taxon>Bacillales</taxon>
        <taxon>Bacillaceae</taxon>
        <taxon>Priestia</taxon>
    </lineage>
</organism>